<dbReference type="GO" id="GO:0008270">
    <property type="term" value="F:zinc ion binding"/>
    <property type="evidence" value="ECO:0007669"/>
    <property type="project" value="InterPro"/>
</dbReference>
<feature type="region of interest" description="Disordered" evidence="6">
    <location>
        <begin position="166"/>
        <end position="239"/>
    </location>
</feature>
<gene>
    <name evidence="8" type="ORF">FOVG_19263</name>
</gene>
<dbReference type="InterPro" id="IPR007219">
    <property type="entry name" value="XnlR_reg_dom"/>
</dbReference>
<sequence length="771" mass="87176">MAQDDPDPTTQHETWKGHRACFECRRYVNRGYYRIPPSFLLLLLFKIPAATLLNPAPTLCLTLTITSRKKTKCDMKQPNCGLCRRTGGSCTFPTKRKAPERRRTVANQDNHRIDPQKLGNIDPTVADVYASSILILGLERLVNLLESRLSDGQDIEMLAQQLSRTGQSIDRPRVDDLHTPTSLDYREQDHQMGDGGTDGSQSTTRTPTNASDTGNDDSTSPPAPLLSSRDEARIRESNASSWPDIPEQVLTDLVHIFFDKIQAWLPLLHRPRFFDRYMKNGIFDKRNPQSFSETEPPLLCGIFALAARHSSSPWFRGIPAPDRGQSFAEHANRYYEKSSPSDQGPTLEYLQGCILLAVYQYASGPSHRAWILAGVCVRLAYDLNLCNMDEQDNWDDSQHWSYLEEQRRAFWLVWEVDSFGSVMSRRPSSINRSMMAVRLPVGDEAWFTGKPVKSPVIDPRPSEVWKILLDSSNQDERAWFLVANLLMSVASEFAAGRHTCQRDKEELIDAVTCFSLVISQRFNLETLESSSPSNDAARHNWVIGIHLMLTCARATIQTSFKAQRPGVLSLPRHLSRIFYQWHPEYITLSQPFLACCLLSDRAYPSKESAKVPDTPYCTSEVVNLVLSQYASVWKLASVLLDLRGSLIRRDHLCGDTSFKKRFALYFPPRVPGHSENRKHDESSLMRERVGQGTGNDNRVADENVSGHVGLRQLSQAPGEVGHAEATMAELASMPERESSRFAHLDGQHDWNIGLSLDYLGDDNHHFNYLQL</sequence>
<evidence type="ECO:0000256" key="5">
    <source>
        <dbReference type="ARBA" id="ARBA00023242"/>
    </source>
</evidence>
<feature type="domain" description="Xylanolytic transcriptional activator regulatory" evidence="7">
    <location>
        <begin position="369"/>
        <end position="446"/>
    </location>
</feature>
<dbReference type="GO" id="GO:0003677">
    <property type="term" value="F:DNA binding"/>
    <property type="evidence" value="ECO:0007669"/>
    <property type="project" value="InterPro"/>
</dbReference>
<dbReference type="CDD" id="cd00067">
    <property type="entry name" value="GAL4"/>
    <property type="match status" value="1"/>
</dbReference>
<feature type="compositionally biased region" description="Basic and acidic residues" evidence="6">
    <location>
        <begin position="170"/>
        <end position="192"/>
    </location>
</feature>
<reference evidence="8" key="2">
    <citation type="submission" date="2012-05" db="EMBL/GenBank/DDBJ databases">
        <title>Annotation of the Genome Sequence of Fusarium oxysporum HDV247.</title>
        <authorList>
            <consortium name="The Broad Institute Genomics Platform"/>
            <person name="Ma L.-J."/>
            <person name="Corby-Kistler H."/>
            <person name="Broz K."/>
            <person name="Gale L.R."/>
            <person name="Jonkers W."/>
            <person name="O'Donnell K."/>
            <person name="Ploetz R."/>
            <person name="Steinberg C."/>
            <person name="Schwartz D.C."/>
            <person name="VanEtten H."/>
            <person name="Zhou S."/>
            <person name="Young S.K."/>
            <person name="Zeng Q."/>
            <person name="Gargeya S."/>
            <person name="Fitzgerald M."/>
            <person name="Abouelleil A."/>
            <person name="Alvarado L."/>
            <person name="Chapman S.B."/>
            <person name="Gainer-Dewar J."/>
            <person name="Goldberg J."/>
            <person name="Griggs A."/>
            <person name="Gujja S."/>
            <person name="Hansen M."/>
            <person name="Howarth C."/>
            <person name="Imamovic A."/>
            <person name="Ireland A."/>
            <person name="Larimer J."/>
            <person name="McCowan C."/>
            <person name="Murphy C."/>
            <person name="Pearson M."/>
            <person name="Poon T.W."/>
            <person name="Priest M."/>
            <person name="Roberts A."/>
            <person name="Saif S."/>
            <person name="Shea T."/>
            <person name="Sykes S."/>
            <person name="Wortman J."/>
            <person name="Nusbaum C."/>
            <person name="Birren B."/>
        </authorList>
    </citation>
    <scope>NUCLEOTIDE SEQUENCE</scope>
    <source>
        <strain evidence="8">HDV247</strain>
    </source>
</reference>
<keyword evidence="5" id="KW-0539">Nucleus</keyword>
<evidence type="ECO:0000256" key="2">
    <source>
        <dbReference type="ARBA" id="ARBA00022723"/>
    </source>
</evidence>
<dbReference type="AlphaFoldDB" id="W9NEP9"/>
<dbReference type="Pfam" id="PF04082">
    <property type="entry name" value="Fungal_trans"/>
    <property type="match status" value="1"/>
</dbReference>
<dbReference type="PANTHER" id="PTHR47338">
    <property type="entry name" value="ZN(II)2CYS6 TRANSCRIPTION FACTOR (EUROFUNG)-RELATED"/>
    <property type="match status" value="1"/>
</dbReference>
<dbReference type="GO" id="GO:0005634">
    <property type="term" value="C:nucleus"/>
    <property type="evidence" value="ECO:0007669"/>
    <property type="project" value="UniProtKB-SubCell"/>
</dbReference>
<accession>W9NEP9</accession>
<protein>
    <recommendedName>
        <fullName evidence="7">Xylanolytic transcriptional activator regulatory domain-containing protein</fullName>
    </recommendedName>
</protein>
<organism evidence="8">
    <name type="scientific">Fusarium oxysporum f. sp. pisi HDV247</name>
    <dbReference type="NCBI Taxonomy" id="1080344"/>
    <lineage>
        <taxon>Eukaryota</taxon>
        <taxon>Fungi</taxon>
        <taxon>Dikarya</taxon>
        <taxon>Ascomycota</taxon>
        <taxon>Pezizomycotina</taxon>
        <taxon>Sordariomycetes</taxon>
        <taxon>Hypocreomycetidae</taxon>
        <taxon>Hypocreales</taxon>
        <taxon>Nectriaceae</taxon>
        <taxon>Fusarium</taxon>
        <taxon>Fusarium oxysporum species complex</taxon>
    </lineage>
</organism>
<dbReference type="EMBL" id="JH651136">
    <property type="protein sequence ID" value="EXA29201.1"/>
    <property type="molecule type" value="Genomic_DNA"/>
</dbReference>
<dbReference type="GO" id="GO:0006351">
    <property type="term" value="P:DNA-templated transcription"/>
    <property type="evidence" value="ECO:0007669"/>
    <property type="project" value="InterPro"/>
</dbReference>
<dbReference type="CDD" id="cd12148">
    <property type="entry name" value="fungal_TF_MHR"/>
    <property type="match status" value="1"/>
</dbReference>
<keyword evidence="2" id="KW-0479">Metal-binding</keyword>
<feature type="compositionally biased region" description="Basic and acidic residues" evidence="6">
    <location>
        <begin position="673"/>
        <end position="689"/>
    </location>
</feature>
<evidence type="ECO:0000259" key="7">
    <source>
        <dbReference type="SMART" id="SM00906"/>
    </source>
</evidence>
<evidence type="ECO:0000256" key="3">
    <source>
        <dbReference type="ARBA" id="ARBA00023015"/>
    </source>
</evidence>
<reference evidence="8" key="1">
    <citation type="submission" date="2011-10" db="EMBL/GenBank/DDBJ databases">
        <title>The Genome Sequence of Fusarium oxysporum HDV247.</title>
        <authorList>
            <consortium name="The Broad Institute Genome Sequencing Platform"/>
            <person name="Ma L.-J."/>
            <person name="Gale L.R."/>
            <person name="Schwartz D.C."/>
            <person name="Zhou S."/>
            <person name="Corby-Kistler H."/>
            <person name="Young S.K."/>
            <person name="Zeng Q."/>
            <person name="Gargeya S."/>
            <person name="Fitzgerald M."/>
            <person name="Haas B."/>
            <person name="Abouelleil A."/>
            <person name="Alvarado L."/>
            <person name="Arachchi H.M."/>
            <person name="Berlin A."/>
            <person name="Brown A."/>
            <person name="Chapman S.B."/>
            <person name="Chen Z."/>
            <person name="Dunbar C."/>
            <person name="Freedman E."/>
            <person name="Gearin G."/>
            <person name="Goldberg J."/>
            <person name="Griggs A."/>
            <person name="Gujja S."/>
            <person name="Heiman D."/>
            <person name="Howarth C."/>
            <person name="Larson L."/>
            <person name="Lui A."/>
            <person name="MacDonald P.J.P."/>
            <person name="Montmayeur A."/>
            <person name="Murphy C."/>
            <person name="Neiman D."/>
            <person name="Pearson M."/>
            <person name="Priest M."/>
            <person name="Roberts A."/>
            <person name="Saif S."/>
            <person name="Shea T."/>
            <person name="Shenoy N."/>
            <person name="Sisk P."/>
            <person name="Stolte C."/>
            <person name="Sykes S."/>
            <person name="Wortman J."/>
            <person name="Nusbaum C."/>
            <person name="Birren B."/>
        </authorList>
    </citation>
    <scope>NUCLEOTIDE SEQUENCE [LARGE SCALE GENOMIC DNA]</scope>
    <source>
        <strain evidence="8">HDV247</strain>
    </source>
</reference>
<feature type="region of interest" description="Disordered" evidence="6">
    <location>
        <begin position="673"/>
        <end position="698"/>
    </location>
</feature>
<evidence type="ECO:0000256" key="4">
    <source>
        <dbReference type="ARBA" id="ARBA00023163"/>
    </source>
</evidence>
<dbReference type="PANTHER" id="PTHR47338:SF5">
    <property type="entry name" value="ZN(II)2CYS6 TRANSCRIPTION FACTOR (EUROFUNG)"/>
    <property type="match status" value="1"/>
</dbReference>
<dbReference type="InterPro" id="IPR036864">
    <property type="entry name" value="Zn2-C6_fun-type_DNA-bd_sf"/>
</dbReference>
<dbReference type="SMART" id="SM00906">
    <property type="entry name" value="Fungal_trans"/>
    <property type="match status" value="1"/>
</dbReference>
<proteinExistence type="predicted"/>
<feature type="compositionally biased region" description="Polar residues" evidence="6">
    <location>
        <begin position="207"/>
        <end position="220"/>
    </location>
</feature>
<evidence type="ECO:0000313" key="8">
    <source>
        <dbReference type="EMBL" id="EXA29201.1"/>
    </source>
</evidence>
<name>W9NEP9_FUSOX</name>
<dbReference type="GO" id="GO:0000981">
    <property type="term" value="F:DNA-binding transcription factor activity, RNA polymerase II-specific"/>
    <property type="evidence" value="ECO:0007669"/>
    <property type="project" value="InterPro"/>
</dbReference>
<dbReference type="OrthoDB" id="3862662at2759"/>
<dbReference type="InterPro" id="IPR001138">
    <property type="entry name" value="Zn2Cys6_DnaBD"/>
</dbReference>
<evidence type="ECO:0000256" key="6">
    <source>
        <dbReference type="SAM" id="MobiDB-lite"/>
    </source>
</evidence>
<keyword evidence="3" id="KW-0805">Transcription regulation</keyword>
<comment type="subcellular location">
    <subcellularLocation>
        <location evidence="1">Nucleus</location>
    </subcellularLocation>
</comment>
<dbReference type="Proteomes" id="UP000030751">
    <property type="component" value="Unassembled WGS sequence"/>
</dbReference>
<dbReference type="Pfam" id="PF00172">
    <property type="entry name" value="Zn_clus"/>
    <property type="match status" value="1"/>
</dbReference>
<evidence type="ECO:0000256" key="1">
    <source>
        <dbReference type="ARBA" id="ARBA00004123"/>
    </source>
</evidence>
<dbReference type="InterPro" id="IPR050815">
    <property type="entry name" value="TF_fung"/>
</dbReference>
<keyword evidence="4" id="KW-0804">Transcription</keyword>
<dbReference type="Gene3D" id="4.10.240.10">
    <property type="entry name" value="Zn(2)-C6 fungal-type DNA-binding domain"/>
    <property type="match status" value="1"/>
</dbReference>